<evidence type="ECO:0000256" key="1">
    <source>
        <dbReference type="SAM" id="MobiDB-lite"/>
    </source>
</evidence>
<dbReference type="AlphaFoldDB" id="A0AAW0DK52"/>
<feature type="compositionally biased region" description="Polar residues" evidence="1">
    <location>
        <begin position="67"/>
        <end position="85"/>
    </location>
</feature>
<reference evidence="2 3" key="1">
    <citation type="journal article" date="2024" name="J Genomics">
        <title>Draft genome sequencing and assembly of Favolaschia claudopus CIRM-BRFM 2984 isolated from oak limbs.</title>
        <authorList>
            <person name="Navarro D."/>
            <person name="Drula E."/>
            <person name="Chaduli D."/>
            <person name="Cazenave R."/>
            <person name="Ahrendt S."/>
            <person name="Wang J."/>
            <person name="Lipzen A."/>
            <person name="Daum C."/>
            <person name="Barry K."/>
            <person name="Grigoriev I.V."/>
            <person name="Favel A."/>
            <person name="Rosso M.N."/>
            <person name="Martin F."/>
        </authorList>
    </citation>
    <scope>NUCLEOTIDE SEQUENCE [LARGE SCALE GENOMIC DNA]</scope>
    <source>
        <strain evidence="2 3">CIRM-BRFM 2984</strain>
    </source>
</reference>
<dbReference type="EMBL" id="JAWWNJ010000007">
    <property type="protein sequence ID" value="KAK7051819.1"/>
    <property type="molecule type" value="Genomic_DNA"/>
</dbReference>
<feature type="region of interest" description="Disordered" evidence="1">
    <location>
        <begin position="50"/>
        <end position="143"/>
    </location>
</feature>
<proteinExistence type="predicted"/>
<evidence type="ECO:0000313" key="3">
    <source>
        <dbReference type="Proteomes" id="UP001362999"/>
    </source>
</evidence>
<name>A0AAW0DK52_9AGAR</name>
<feature type="compositionally biased region" description="Pro residues" evidence="1">
    <location>
        <begin position="131"/>
        <end position="141"/>
    </location>
</feature>
<evidence type="ECO:0000313" key="2">
    <source>
        <dbReference type="EMBL" id="KAK7051819.1"/>
    </source>
</evidence>
<comment type="caution">
    <text evidence="2">The sequence shown here is derived from an EMBL/GenBank/DDBJ whole genome shotgun (WGS) entry which is preliminary data.</text>
</comment>
<organism evidence="2 3">
    <name type="scientific">Favolaschia claudopus</name>
    <dbReference type="NCBI Taxonomy" id="2862362"/>
    <lineage>
        <taxon>Eukaryota</taxon>
        <taxon>Fungi</taxon>
        <taxon>Dikarya</taxon>
        <taxon>Basidiomycota</taxon>
        <taxon>Agaricomycotina</taxon>
        <taxon>Agaricomycetes</taxon>
        <taxon>Agaricomycetidae</taxon>
        <taxon>Agaricales</taxon>
        <taxon>Marasmiineae</taxon>
        <taxon>Mycenaceae</taxon>
        <taxon>Favolaschia</taxon>
    </lineage>
</organism>
<sequence>MLLPAHFPSPLVRSLFRFLCSPFSAFLQALPPPPPRLDLLTACSISCNRPPPPTNRHHLTRVGPARASSNRPQLPRSSSALNVATSFGAMGRRARRRPSLPDADIATLDDEKPEGAHTASNSRQSPVLQITPPPPFTPAPLAPDSVTNELFKLHSPRRLVPTPRPYSAAQNSRRVASQVPLPHAHSTAALPPFPRCHPRLIDPFANYTVTRTPIRVTSQLTPVLLNSAAHLARPPRRLVTRKRPGA</sequence>
<protein>
    <submittedName>
        <fullName evidence="2">Uncharacterized protein</fullName>
    </submittedName>
</protein>
<gene>
    <name evidence="2" type="ORF">R3P38DRAFT_2762296</name>
</gene>
<accession>A0AAW0DK52</accession>
<feature type="compositionally biased region" description="Polar residues" evidence="1">
    <location>
        <begin position="118"/>
        <end position="128"/>
    </location>
</feature>
<dbReference type="Proteomes" id="UP001362999">
    <property type="component" value="Unassembled WGS sequence"/>
</dbReference>
<keyword evidence="3" id="KW-1185">Reference proteome</keyword>